<evidence type="ECO:0000256" key="4">
    <source>
        <dbReference type="SAM" id="Phobius"/>
    </source>
</evidence>
<dbReference type="InterPro" id="IPR029044">
    <property type="entry name" value="Nucleotide-diphossugar_trans"/>
</dbReference>
<evidence type="ECO:0000259" key="6">
    <source>
        <dbReference type="Pfam" id="PF13632"/>
    </source>
</evidence>
<comment type="caution">
    <text evidence="7">The sequence shown here is derived from an EMBL/GenBank/DDBJ whole genome shotgun (WGS) entry which is preliminary data.</text>
</comment>
<evidence type="ECO:0000256" key="2">
    <source>
        <dbReference type="ARBA" id="ARBA00022676"/>
    </source>
</evidence>
<dbReference type="InterPro" id="IPR001173">
    <property type="entry name" value="Glyco_trans_2-like"/>
</dbReference>
<feature type="domain" description="Glycosyltransferase 2-like" evidence="6">
    <location>
        <begin position="143"/>
        <end position="266"/>
    </location>
</feature>
<protein>
    <recommendedName>
        <fullName evidence="5 6">Glycosyltransferase 2-like domain-containing protein</fullName>
    </recommendedName>
</protein>
<dbReference type="Pfam" id="PF00535">
    <property type="entry name" value="Glycos_transf_2"/>
    <property type="match status" value="1"/>
</dbReference>
<dbReference type="Gene3D" id="3.90.550.10">
    <property type="entry name" value="Spore Coat Polysaccharide Biosynthesis Protein SpsA, Chain A"/>
    <property type="match status" value="1"/>
</dbReference>
<keyword evidence="2" id="KW-0328">Glycosyltransferase</keyword>
<dbReference type="PANTHER" id="PTHR43179:SF12">
    <property type="entry name" value="GALACTOFURANOSYLTRANSFERASE GLFT2"/>
    <property type="match status" value="1"/>
</dbReference>
<dbReference type="PANTHER" id="PTHR43179">
    <property type="entry name" value="RHAMNOSYLTRANSFERASE WBBL"/>
    <property type="match status" value="1"/>
</dbReference>
<dbReference type="EMBL" id="PFED01000122">
    <property type="protein sequence ID" value="PJE62804.1"/>
    <property type="molecule type" value="Genomic_DNA"/>
</dbReference>
<keyword evidence="4" id="KW-0472">Membrane</keyword>
<name>A0A2M8KS92_9BACT</name>
<accession>A0A2M8KS92</accession>
<evidence type="ECO:0000313" key="8">
    <source>
        <dbReference type="Proteomes" id="UP000229554"/>
    </source>
</evidence>
<evidence type="ECO:0000256" key="3">
    <source>
        <dbReference type="ARBA" id="ARBA00022679"/>
    </source>
</evidence>
<sequence>ISVVIPVYKNKEDFLKNLRTNVEYLKSCEIIIVNDDPQDFELKNAVKSICPTCLYIQNDRNMGFGLSVNRAITLAKNSYIMLLNSDVILFDASYIQAQKRLEKSKRLFAVGFAQIEKGGSIVGANTGKFTEGLFVHSGKICAKQCATLWPEGGSCLLNKDIFTKLGGYDGMYSPFYWEDVDLGYRAWKNNYTVIFMPSILVKHHHETTIRRYFPDWRIRFIAQRNQLLFVWKNMEVKYIAQHMLLLPFYAVRALFHNVLFFVSLFAALGKLPHLLSYRSIKKDYIADEIIAQLVQ</sequence>
<dbReference type="Proteomes" id="UP000229554">
    <property type="component" value="Unassembled WGS sequence"/>
</dbReference>
<comment type="similarity">
    <text evidence="1">Belongs to the glycosyltransferase 2 family.</text>
</comment>
<dbReference type="Pfam" id="PF13632">
    <property type="entry name" value="Glyco_trans_2_3"/>
    <property type="match status" value="1"/>
</dbReference>
<gene>
    <name evidence="7" type="ORF">COU88_02965</name>
</gene>
<evidence type="ECO:0000256" key="1">
    <source>
        <dbReference type="ARBA" id="ARBA00006739"/>
    </source>
</evidence>
<evidence type="ECO:0000313" key="7">
    <source>
        <dbReference type="EMBL" id="PJE62804.1"/>
    </source>
</evidence>
<feature type="transmembrane region" description="Helical" evidence="4">
    <location>
        <begin position="244"/>
        <end position="268"/>
    </location>
</feature>
<keyword evidence="4" id="KW-0812">Transmembrane</keyword>
<evidence type="ECO:0000259" key="5">
    <source>
        <dbReference type="Pfam" id="PF00535"/>
    </source>
</evidence>
<feature type="non-terminal residue" evidence="7">
    <location>
        <position position="1"/>
    </location>
</feature>
<dbReference type="SUPFAM" id="SSF53448">
    <property type="entry name" value="Nucleotide-diphospho-sugar transferases"/>
    <property type="match status" value="1"/>
</dbReference>
<keyword evidence="4" id="KW-1133">Transmembrane helix</keyword>
<reference evidence="8" key="1">
    <citation type="submission" date="2017-09" db="EMBL/GenBank/DDBJ databases">
        <title>Depth-based differentiation of microbial function through sediment-hosted aquifers and enrichment of novel symbionts in the deep terrestrial subsurface.</title>
        <authorList>
            <person name="Probst A.J."/>
            <person name="Ladd B."/>
            <person name="Jarett J.K."/>
            <person name="Geller-Mcgrath D.E."/>
            <person name="Sieber C.M.K."/>
            <person name="Emerson J.B."/>
            <person name="Anantharaman K."/>
            <person name="Thomas B.C."/>
            <person name="Malmstrom R."/>
            <person name="Stieglmeier M."/>
            <person name="Klingl A."/>
            <person name="Woyke T."/>
            <person name="Ryan C.M."/>
            <person name="Banfield J.F."/>
        </authorList>
    </citation>
    <scope>NUCLEOTIDE SEQUENCE [LARGE SCALE GENOMIC DNA]</scope>
</reference>
<dbReference type="AlphaFoldDB" id="A0A2M8KS92"/>
<organism evidence="7 8">
    <name type="scientific">Candidatus Roizmanbacteria bacterium CG10_big_fil_rev_8_21_14_0_10_39_6</name>
    <dbReference type="NCBI Taxonomy" id="1974853"/>
    <lineage>
        <taxon>Bacteria</taxon>
        <taxon>Candidatus Roizmaniibacteriota</taxon>
    </lineage>
</organism>
<feature type="domain" description="Glycosyltransferase 2-like" evidence="5">
    <location>
        <begin position="2"/>
        <end position="116"/>
    </location>
</feature>
<keyword evidence="3" id="KW-0808">Transferase</keyword>
<proteinExistence type="inferred from homology"/>
<dbReference type="GO" id="GO:0016757">
    <property type="term" value="F:glycosyltransferase activity"/>
    <property type="evidence" value="ECO:0007669"/>
    <property type="project" value="UniProtKB-KW"/>
</dbReference>